<dbReference type="PROSITE" id="PS50893">
    <property type="entry name" value="ABC_TRANSPORTER_2"/>
    <property type="match status" value="1"/>
</dbReference>
<dbReference type="SMART" id="SM00382">
    <property type="entry name" value="AAA"/>
    <property type="match status" value="1"/>
</dbReference>
<proteinExistence type="inferred from homology"/>
<dbReference type="GO" id="GO:0015424">
    <property type="term" value="F:ABC-type amino acid transporter activity"/>
    <property type="evidence" value="ECO:0007669"/>
    <property type="project" value="InterPro"/>
</dbReference>
<keyword evidence="12" id="KW-1185">Reference proteome</keyword>
<dbReference type="CDD" id="cd03262">
    <property type="entry name" value="ABC_HisP_GlnQ"/>
    <property type="match status" value="1"/>
</dbReference>
<evidence type="ECO:0000256" key="8">
    <source>
        <dbReference type="ARBA" id="ARBA00022970"/>
    </source>
</evidence>
<evidence type="ECO:0000256" key="9">
    <source>
        <dbReference type="ARBA" id="ARBA00023136"/>
    </source>
</evidence>
<comment type="subcellular location">
    <subcellularLocation>
        <location evidence="1">Cell inner membrane</location>
        <topology evidence="1">Peripheral membrane protein</topology>
    </subcellularLocation>
</comment>
<evidence type="ECO:0000259" key="10">
    <source>
        <dbReference type="PROSITE" id="PS50893"/>
    </source>
</evidence>
<dbReference type="InterPro" id="IPR003593">
    <property type="entry name" value="AAA+_ATPase"/>
</dbReference>
<dbReference type="PANTHER" id="PTHR43166">
    <property type="entry name" value="AMINO ACID IMPORT ATP-BINDING PROTEIN"/>
    <property type="match status" value="1"/>
</dbReference>
<reference evidence="12" key="1">
    <citation type="submission" date="2016-10" db="EMBL/GenBank/DDBJ databases">
        <authorList>
            <person name="Varghese N."/>
            <person name="Submissions S."/>
        </authorList>
    </citation>
    <scope>NUCLEOTIDE SEQUENCE [LARGE SCALE GENOMIC DNA]</scope>
    <source>
        <strain evidence="12">ATCC 700689</strain>
    </source>
</reference>
<feature type="domain" description="ABC transporter" evidence="10">
    <location>
        <begin position="37"/>
        <end position="281"/>
    </location>
</feature>
<accession>A0A1G8ECF5</accession>
<evidence type="ECO:0000256" key="4">
    <source>
        <dbReference type="ARBA" id="ARBA00022475"/>
    </source>
</evidence>
<dbReference type="Pfam" id="PF00005">
    <property type="entry name" value="ABC_tran"/>
    <property type="match status" value="1"/>
</dbReference>
<dbReference type="GO" id="GO:0016887">
    <property type="term" value="F:ATP hydrolysis activity"/>
    <property type="evidence" value="ECO:0007669"/>
    <property type="project" value="InterPro"/>
</dbReference>
<dbReference type="InterPro" id="IPR050086">
    <property type="entry name" value="MetN_ABC_transporter-like"/>
</dbReference>
<organism evidence="11 12">
    <name type="scientific">Pseudomonas abietaniphila</name>
    <dbReference type="NCBI Taxonomy" id="89065"/>
    <lineage>
        <taxon>Bacteria</taxon>
        <taxon>Pseudomonadati</taxon>
        <taxon>Pseudomonadota</taxon>
        <taxon>Gammaproteobacteria</taxon>
        <taxon>Pseudomonadales</taxon>
        <taxon>Pseudomonadaceae</taxon>
        <taxon>Pseudomonas</taxon>
    </lineage>
</organism>
<protein>
    <submittedName>
        <fullName evidence="11">Amino acid ABC transporter ATP-binding protein, PAAT family</fullName>
    </submittedName>
</protein>
<name>A0A1G8ECF5_9PSED</name>
<dbReference type="OrthoDB" id="9802264at2"/>
<dbReference type="PIRSF" id="PIRSF039085">
    <property type="entry name" value="ABC_ATPase_HisP"/>
    <property type="match status" value="1"/>
</dbReference>
<evidence type="ECO:0000256" key="2">
    <source>
        <dbReference type="ARBA" id="ARBA00005417"/>
    </source>
</evidence>
<keyword evidence="7 11" id="KW-0067">ATP-binding</keyword>
<evidence type="ECO:0000256" key="3">
    <source>
        <dbReference type="ARBA" id="ARBA00022448"/>
    </source>
</evidence>
<dbReference type="FunFam" id="3.40.50.300:FF:000020">
    <property type="entry name" value="Amino acid ABC transporter ATP-binding component"/>
    <property type="match status" value="1"/>
</dbReference>
<gene>
    <name evidence="11" type="ORF">SAMN05216605_107310</name>
</gene>
<dbReference type="PANTHER" id="PTHR43166:SF35">
    <property type="entry name" value="L-CYSTINE IMPORT ATP-BINDING PROTEIN TCYN"/>
    <property type="match status" value="1"/>
</dbReference>
<keyword evidence="6" id="KW-0547">Nucleotide-binding</keyword>
<keyword evidence="4" id="KW-1003">Cell membrane</keyword>
<dbReference type="SUPFAM" id="SSF52540">
    <property type="entry name" value="P-loop containing nucleoside triphosphate hydrolases"/>
    <property type="match status" value="1"/>
</dbReference>
<keyword evidence="3" id="KW-0813">Transport</keyword>
<evidence type="ECO:0000256" key="1">
    <source>
        <dbReference type="ARBA" id="ARBA00004417"/>
    </source>
</evidence>
<dbReference type="InterPro" id="IPR017871">
    <property type="entry name" value="ABC_transporter-like_CS"/>
</dbReference>
<keyword evidence="9" id="KW-0472">Membrane</keyword>
<dbReference type="STRING" id="89065.SAMN05216605_107310"/>
<dbReference type="GO" id="GO:0005886">
    <property type="term" value="C:plasma membrane"/>
    <property type="evidence" value="ECO:0007669"/>
    <property type="project" value="UniProtKB-SubCell"/>
</dbReference>
<evidence type="ECO:0000256" key="5">
    <source>
        <dbReference type="ARBA" id="ARBA00022519"/>
    </source>
</evidence>
<evidence type="ECO:0000313" key="12">
    <source>
        <dbReference type="Proteomes" id="UP000182894"/>
    </source>
</evidence>
<keyword evidence="5" id="KW-0997">Cell inner membrane</keyword>
<evidence type="ECO:0000256" key="6">
    <source>
        <dbReference type="ARBA" id="ARBA00022741"/>
    </source>
</evidence>
<keyword evidence="8" id="KW-0029">Amino-acid transport</keyword>
<dbReference type="PROSITE" id="PS00211">
    <property type="entry name" value="ABC_TRANSPORTER_1"/>
    <property type="match status" value="1"/>
</dbReference>
<dbReference type="InterPro" id="IPR030679">
    <property type="entry name" value="ABC_ATPase_HisP-typ"/>
</dbReference>
<dbReference type="Gene3D" id="3.40.50.300">
    <property type="entry name" value="P-loop containing nucleotide triphosphate hydrolases"/>
    <property type="match status" value="1"/>
</dbReference>
<dbReference type="InterPro" id="IPR027417">
    <property type="entry name" value="P-loop_NTPase"/>
</dbReference>
<dbReference type="GO" id="GO:0005524">
    <property type="term" value="F:ATP binding"/>
    <property type="evidence" value="ECO:0007669"/>
    <property type="project" value="UniProtKB-KW"/>
</dbReference>
<evidence type="ECO:0000313" key="11">
    <source>
        <dbReference type="EMBL" id="SDH67564.1"/>
    </source>
</evidence>
<dbReference type="AlphaFoldDB" id="A0A1G8ECF5"/>
<dbReference type="EMBL" id="FNCO01000007">
    <property type="protein sequence ID" value="SDH67564.1"/>
    <property type="molecule type" value="Genomic_DNA"/>
</dbReference>
<comment type="similarity">
    <text evidence="2">Belongs to the ABC transporter superfamily.</text>
</comment>
<dbReference type="Proteomes" id="UP000182894">
    <property type="component" value="Unassembled WGS sequence"/>
</dbReference>
<evidence type="ECO:0000256" key="7">
    <source>
        <dbReference type="ARBA" id="ARBA00022840"/>
    </source>
</evidence>
<sequence length="296" mass="32607">MNSFLIPSGAASASTREKQGECMKTSATAPGDQPTILSLSKVGKSFGALRVLKGIDLQVQRSEVVCLIGPSGSGKSTLLRSMAFLEEYDEGEIRIEGQLLGWQNTDKGRRRAPQSQINQVRRNVGMVFQQFNLWPHMTALGNVCEALRRVRKLSAIEATRRGMAMLEKVGLAHKANAYPAQLSGGQQQRVAIARALAMEPHIMLFDEPTSALDPELVGEVLQVMKTLAKEGMTMVVVTHEMGFAAQVADSVIFLDQGEVVARGTPQQIFHNAEQPRLQQFLQNYLDRNAFWQDGKQ</sequence>
<dbReference type="InterPro" id="IPR003439">
    <property type="entry name" value="ABC_transporter-like_ATP-bd"/>
</dbReference>